<evidence type="ECO:0000259" key="5">
    <source>
        <dbReference type="Pfam" id="PF20147"/>
    </source>
</evidence>
<proteinExistence type="predicted"/>
<dbReference type="RefSeq" id="XP_021883849.1">
    <property type="nucleotide sequence ID" value="XM_022023331.1"/>
</dbReference>
<evidence type="ECO:0000313" key="6">
    <source>
        <dbReference type="EMBL" id="ORZ24868.1"/>
    </source>
</evidence>
<dbReference type="InParanoid" id="A0A1Y2GW94"/>
<protein>
    <recommendedName>
        <fullName evidence="5">Crinkler effector protein N-terminal domain-containing protein</fullName>
    </recommendedName>
</protein>
<feature type="non-terminal residue" evidence="6">
    <location>
        <position position="698"/>
    </location>
</feature>
<name>A0A1Y2GW94_9FUNG</name>
<dbReference type="InterPro" id="IPR013788">
    <property type="entry name" value="Hemocyanin/hexamerin"/>
</dbReference>
<sequence>MGSGTTTPNGPSRREAAPFSVNILSNRSVDELKQAIYSPARFGDIPPEKLTLKLIPGGTTKKGLETLSEESLVVLDELEELSTYFPKGAAKGCIHIIVKLPPPAPRSPKRNLEDTEDGDSEEHSTKRLRPSEPREVYTLTNGQTVSLPKFMTDMLNSTDFQPESRLNFSSLKDVKVGEEVEIKSLGRSPKFFGLASQKLLVTEQMMELWEAMTESKFPYTKCLSGPMGVGKSYITWFLAAKAYAHGWPVLYIADARDLAECSEEDDASSMICQSFLDLNKDILTVEVLSIMANLESKKSLVSAVARHIIRLFRRGLQKTLFIVDEHGSLVSGDKAATERFLDLAPLGNFNTWMTNGGGVCVVFTGTAHGKFERTMLRDPDFYLVYVGPLSPDTFEKLFKIVIAHLDLTTQRNLESRKNTVIGFTNRVPDDLVSLIDSIKRIKGEQLTVEQIDSGLIAHNKACFDFYSNAASTYFDALQGFRKDITILALTKMFLPGRKDAQCGSFGWEFLDTGMVYQTNNENNEPEYRPINHPALKAILDLYKAIPLPDALRRALASGYLNGNHFQEALFRELIRGESHTFQSTDLAGKYKMDIIFNISGYELIGTPPRMLETIGEDGKKILINGGSYARFDFILGYMFIQVSVSSFTVHNDPTGSVYIDKAFSKREATGKSQIEEYLDAAFGGVHQATMTESIENKR</sequence>
<feature type="region of interest" description="Disordered" evidence="4">
    <location>
        <begin position="103"/>
        <end position="134"/>
    </location>
</feature>
<organism evidence="6 7">
    <name type="scientific">Lobosporangium transversale</name>
    <dbReference type="NCBI Taxonomy" id="64571"/>
    <lineage>
        <taxon>Eukaryota</taxon>
        <taxon>Fungi</taxon>
        <taxon>Fungi incertae sedis</taxon>
        <taxon>Mucoromycota</taxon>
        <taxon>Mortierellomycotina</taxon>
        <taxon>Mortierellomycetes</taxon>
        <taxon>Mortierellales</taxon>
        <taxon>Mortierellaceae</taxon>
        <taxon>Lobosporangium</taxon>
    </lineage>
</organism>
<dbReference type="AlphaFoldDB" id="A0A1Y2GW94"/>
<dbReference type="GO" id="GO:0005576">
    <property type="term" value="C:extracellular region"/>
    <property type="evidence" value="ECO:0007669"/>
    <property type="project" value="UniProtKB-SubCell"/>
</dbReference>
<comment type="subcellular location">
    <subcellularLocation>
        <location evidence="1">Host cell</location>
    </subcellularLocation>
    <subcellularLocation>
        <location evidence="2">Secreted</location>
    </subcellularLocation>
</comment>
<dbReference type="STRING" id="64571.A0A1Y2GW94"/>
<dbReference type="Pfam" id="PF20147">
    <property type="entry name" value="Crinkler"/>
    <property type="match status" value="1"/>
</dbReference>
<dbReference type="SUPFAM" id="SSF52540">
    <property type="entry name" value="P-loop containing nucleoside triphosphate hydrolases"/>
    <property type="match status" value="1"/>
</dbReference>
<keyword evidence="3" id="KW-0964">Secreted</keyword>
<accession>A0A1Y2GW94</accession>
<reference evidence="6 7" key="1">
    <citation type="submission" date="2016-07" db="EMBL/GenBank/DDBJ databases">
        <title>Pervasive Adenine N6-methylation of Active Genes in Fungi.</title>
        <authorList>
            <consortium name="DOE Joint Genome Institute"/>
            <person name="Mondo S.J."/>
            <person name="Dannebaum R.O."/>
            <person name="Kuo R.C."/>
            <person name="Labutti K."/>
            <person name="Haridas S."/>
            <person name="Kuo A."/>
            <person name="Salamov A."/>
            <person name="Ahrendt S.R."/>
            <person name="Lipzen A."/>
            <person name="Sullivan W."/>
            <person name="Andreopoulos W.B."/>
            <person name="Clum A."/>
            <person name="Lindquist E."/>
            <person name="Daum C."/>
            <person name="Ramamoorthy G.K."/>
            <person name="Gryganskyi A."/>
            <person name="Culley D."/>
            <person name="Magnuson J.K."/>
            <person name="James T.Y."/>
            <person name="O'Malley M.A."/>
            <person name="Stajich J.E."/>
            <person name="Spatafora J.W."/>
            <person name="Visel A."/>
            <person name="Grigoriev I.V."/>
        </authorList>
    </citation>
    <scope>NUCLEOTIDE SEQUENCE [LARGE SCALE GENOMIC DNA]</scope>
    <source>
        <strain evidence="6 7">NRRL 3116</strain>
    </source>
</reference>
<keyword evidence="7" id="KW-1185">Reference proteome</keyword>
<comment type="caution">
    <text evidence="6">The sequence shown here is derived from an EMBL/GenBank/DDBJ whole genome shotgun (WGS) entry which is preliminary data.</text>
</comment>
<evidence type="ECO:0000256" key="2">
    <source>
        <dbReference type="ARBA" id="ARBA00004613"/>
    </source>
</evidence>
<dbReference type="OrthoDB" id="2303713at2759"/>
<evidence type="ECO:0000256" key="4">
    <source>
        <dbReference type="SAM" id="MobiDB-lite"/>
    </source>
</evidence>
<dbReference type="GO" id="GO:0043657">
    <property type="term" value="C:host cell"/>
    <property type="evidence" value="ECO:0007669"/>
    <property type="project" value="UniProtKB-SubCell"/>
</dbReference>
<evidence type="ECO:0000256" key="1">
    <source>
        <dbReference type="ARBA" id="ARBA00004340"/>
    </source>
</evidence>
<dbReference type="InterPro" id="IPR027417">
    <property type="entry name" value="P-loop_NTPase"/>
</dbReference>
<gene>
    <name evidence="6" type="ORF">BCR41DRAFT_348643</name>
</gene>
<dbReference type="GeneID" id="33565175"/>
<feature type="compositionally biased region" description="Basic and acidic residues" evidence="4">
    <location>
        <begin position="121"/>
        <end position="134"/>
    </location>
</feature>
<dbReference type="EMBL" id="MCFF01000008">
    <property type="protein sequence ID" value="ORZ24868.1"/>
    <property type="molecule type" value="Genomic_DNA"/>
</dbReference>
<dbReference type="PROSITE" id="PS00210">
    <property type="entry name" value="HEMOCYANIN_2"/>
    <property type="match status" value="1"/>
</dbReference>
<evidence type="ECO:0000256" key="3">
    <source>
        <dbReference type="ARBA" id="ARBA00022525"/>
    </source>
</evidence>
<dbReference type="InterPro" id="IPR045379">
    <property type="entry name" value="Crinkler_N"/>
</dbReference>
<evidence type="ECO:0000313" key="7">
    <source>
        <dbReference type="Proteomes" id="UP000193648"/>
    </source>
</evidence>
<dbReference type="Proteomes" id="UP000193648">
    <property type="component" value="Unassembled WGS sequence"/>
</dbReference>
<feature type="domain" description="Crinkler effector protein N-terminal" evidence="5">
    <location>
        <begin position="17"/>
        <end position="99"/>
    </location>
</feature>